<accession>A0A9X3UTA7</accession>
<protein>
    <submittedName>
        <fullName evidence="2">Uncharacterized protein</fullName>
    </submittedName>
</protein>
<comment type="caution">
    <text evidence="2">The sequence shown here is derived from an EMBL/GenBank/DDBJ whole genome shotgun (WGS) entry which is preliminary data.</text>
</comment>
<feature type="signal peptide" evidence="1">
    <location>
        <begin position="1"/>
        <end position="25"/>
    </location>
</feature>
<keyword evidence="1" id="KW-0732">Signal</keyword>
<feature type="chain" id="PRO_5040916410" evidence="1">
    <location>
        <begin position="26"/>
        <end position="155"/>
    </location>
</feature>
<dbReference type="AlphaFoldDB" id="A0A9X3UTA7"/>
<evidence type="ECO:0000313" key="2">
    <source>
        <dbReference type="EMBL" id="MDA5624190.1"/>
    </source>
</evidence>
<sequence length="155" mass="17768">MKKTQYLKSLCVALLGSLCWLSVKAQSQSQLFTPEQMIKIENKLIGEHKFALQWISWDKFGTAEISRDATGLVIKGEQELDGNSVSLFGRIKVIDESAFLFTGEIVTIVYHVNKGKACTRHGTYEFRATDKRKYWRLQQMDSPCDSVVDYIDIFF</sequence>
<name>A0A9X3UTA7_PASMD</name>
<evidence type="ECO:0000256" key="1">
    <source>
        <dbReference type="SAM" id="SignalP"/>
    </source>
</evidence>
<gene>
    <name evidence="2" type="ORF">NM948_11705</name>
</gene>
<proteinExistence type="predicted"/>
<organism evidence="2 3">
    <name type="scientific">Pasteurella multocida</name>
    <dbReference type="NCBI Taxonomy" id="747"/>
    <lineage>
        <taxon>Bacteria</taxon>
        <taxon>Pseudomonadati</taxon>
        <taxon>Pseudomonadota</taxon>
        <taxon>Gammaproteobacteria</taxon>
        <taxon>Pasteurellales</taxon>
        <taxon>Pasteurellaceae</taxon>
        <taxon>Pasteurella</taxon>
    </lineage>
</organism>
<dbReference type="EMBL" id="JANJHC010000038">
    <property type="protein sequence ID" value="MDA5624190.1"/>
    <property type="molecule type" value="Genomic_DNA"/>
</dbReference>
<dbReference type="Proteomes" id="UP001145481">
    <property type="component" value="Unassembled WGS sequence"/>
</dbReference>
<dbReference type="RefSeq" id="WP_195189096.1">
    <property type="nucleotide sequence ID" value="NZ_JADMLJ010000031.1"/>
</dbReference>
<evidence type="ECO:0000313" key="3">
    <source>
        <dbReference type="Proteomes" id="UP001145481"/>
    </source>
</evidence>
<reference evidence="2" key="1">
    <citation type="submission" date="2022-07" db="EMBL/GenBank/DDBJ databases">
        <title>Genome-based characterization of novel serogroup A variants of Pasteurella multocida.</title>
        <authorList>
            <person name="Prajapati A."/>
            <person name="Yogisharadhya R."/>
            <person name="Mohanty N."/>
            <person name="Chanda M."/>
            <person name="Mendem S.K."/>
            <person name="Siddaramappa S."/>
            <person name="Shivachandra S.B."/>
        </authorList>
    </citation>
    <scope>NUCLEOTIDE SEQUENCE</scope>
    <source>
        <strain evidence="2">NIVEDIPm19</strain>
    </source>
</reference>